<dbReference type="Proteomes" id="UP001055879">
    <property type="component" value="Linkage Group LG01"/>
</dbReference>
<accession>A0ACB9FN77</accession>
<gene>
    <name evidence="1" type="ORF">L6452_03477</name>
</gene>
<sequence>MQTASRIAFADSLAAMGIDLLGNASSQKPRWGELEEEDDGSDYDFLLPPKQVIGPDEHGLKKVIEYKFNDDGNRVKITTTTRVRKLANARLSKRAIERRSWPKFGDAVHEDVGARLTMVSTEEIILERPRAPGTKADDSNASGDPLAQMSKGGAVLMVCRTCGKKGDHWTSKCPYKDLAQPTETFVENPNPADSSATGASGATKGAYVPPTMRAGAVRPTAGADMRRRNDENSVRVNNLSEDTREPDLLELFRPFGNVSRVYVAMDQKTGMSRGFGFVNFVRREEGERAIAKLNGYGYDNLILSVEWAAPRAN</sequence>
<protein>
    <submittedName>
        <fullName evidence="1">Uncharacterized protein</fullName>
    </submittedName>
</protein>
<reference evidence="1 2" key="2">
    <citation type="journal article" date="2022" name="Mol. Ecol. Resour.">
        <title>The genomes of chicory, endive, great burdock and yacon provide insights into Asteraceae paleo-polyploidization history and plant inulin production.</title>
        <authorList>
            <person name="Fan W."/>
            <person name="Wang S."/>
            <person name="Wang H."/>
            <person name="Wang A."/>
            <person name="Jiang F."/>
            <person name="Liu H."/>
            <person name="Zhao H."/>
            <person name="Xu D."/>
            <person name="Zhang Y."/>
        </authorList>
    </citation>
    <scope>NUCLEOTIDE SEQUENCE [LARGE SCALE GENOMIC DNA]</scope>
    <source>
        <strain evidence="2">cv. Niubang</strain>
    </source>
</reference>
<proteinExistence type="predicted"/>
<evidence type="ECO:0000313" key="2">
    <source>
        <dbReference type="Proteomes" id="UP001055879"/>
    </source>
</evidence>
<reference evidence="2" key="1">
    <citation type="journal article" date="2022" name="Mol. Ecol. Resour.">
        <title>The genomes of chicory, endive, great burdock and yacon provide insights into Asteraceae palaeo-polyploidization history and plant inulin production.</title>
        <authorList>
            <person name="Fan W."/>
            <person name="Wang S."/>
            <person name="Wang H."/>
            <person name="Wang A."/>
            <person name="Jiang F."/>
            <person name="Liu H."/>
            <person name="Zhao H."/>
            <person name="Xu D."/>
            <person name="Zhang Y."/>
        </authorList>
    </citation>
    <scope>NUCLEOTIDE SEQUENCE [LARGE SCALE GENOMIC DNA]</scope>
    <source>
        <strain evidence="2">cv. Niubang</strain>
    </source>
</reference>
<dbReference type="EMBL" id="CM042047">
    <property type="protein sequence ID" value="KAI3772295.1"/>
    <property type="molecule type" value="Genomic_DNA"/>
</dbReference>
<name>A0ACB9FN77_ARCLA</name>
<organism evidence="1 2">
    <name type="scientific">Arctium lappa</name>
    <name type="common">Greater burdock</name>
    <name type="synonym">Lappa major</name>
    <dbReference type="NCBI Taxonomy" id="4217"/>
    <lineage>
        <taxon>Eukaryota</taxon>
        <taxon>Viridiplantae</taxon>
        <taxon>Streptophyta</taxon>
        <taxon>Embryophyta</taxon>
        <taxon>Tracheophyta</taxon>
        <taxon>Spermatophyta</taxon>
        <taxon>Magnoliopsida</taxon>
        <taxon>eudicotyledons</taxon>
        <taxon>Gunneridae</taxon>
        <taxon>Pentapetalae</taxon>
        <taxon>asterids</taxon>
        <taxon>campanulids</taxon>
        <taxon>Asterales</taxon>
        <taxon>Asteraceae</taxon>
        <taxon>Carduoideae</taxon>
        <taxon>Cardueae</taxon>
        <taxon>Arctiinae</taxon>
        <taxon>Arctium</taxon>
    </lineage>
</organism>
<evidence type="ECO:0000313" key="1">
    <source>
        <dbReference type="EMBL" id="KAI3772295.1"/>
    </source>
</evidence>
<keyword evidence="2" id="KW-1185">Reference proteome</keyword>
<comment type="caution">
    <text evidence="1">The sequence shown here is derived from an EMBL/GenBank/DDBJ whole genome shotgun (WGS) entry which is preliminary data.</text>
</comment>